<keyword evidence="7" id="KW-1185">Reference proteome</keyword>
<dbReference type="InterPro" id="IPR006357">
    <property type="entry name" value="HAD-SF_hydro_IIA"/>
</dbReference>
<evidence type="ECO:0000256" key="2">
    <source>
        <dbReference type="ARBA" id="ARBA00007958"/>
    </source>
</evidence>
<reference evidence="6" key="1">
    <citation type="submission" date="2022-12" db="EMBL/GenBank/DDBJ databases">
        <title>Chromosome-level genome assembly of the bean flower thrips Megalurothrips usitatus.</title>
        <authorList>
            <person name="Ma L."/>
            <person name="Liu Q."/>
            <person name="Li H."/>
            <person name="Cai W."/>
        </authorList>
    </citation>
    <scope>NUCLEOTIDE SEQUENCE</scope>
    <source>
        <strain evidence="6">Cailab_2022a</strain>
    </source>
</reference>
<evidence type="ECO:0000256" key="5">
    <source>
        <dbReference type="ARBA" id="ARBA00039666"/>
    </source>
</evidence>
<evidence type="ECO:0000256" key="4">
    <source>
        <dbReference type="ARBA" id="ARBA00022842"/>
    </source>
</evidence>
<comment type="similarity">
    <text evidence="2">Belongs to the HAD-like hydrolase superfamily.</text>
</comment>
<keyword evidence="3" id="KW-0479">Metal-binding</keyword>
<dbReference type="GO" id="GO:0016791">
    <property type="term" value="F:phosphatase activity"/>
    <property type="evidence" value="ECO:0007669"/>
    <property type="project" value="InterPro"/>
</dbReference>
<dbReference type="InterPro" id="IPR036412">
    <property type="entry name" value="HAD-like_sf"/>
</dbReference>
<evidence type="ECO:0000256" key="3">
    <source>
        <dbReference type="ARBA" id="ARBA00022723"/>
    </source>
</evidence>
<dbReference type="InterPro" id="IPR023214">
    <property type="entry name" value="HAD_sf"/>
</dbReference>
<dbReference type="PANTHER" id="PTHR19288:SF46">
    <property type="entry name" value="HALOACID DEHALOGENASE-LIKE HYDROLASE DOMAIN-CONTAINING PROTEIN 2"/>
    <property type="match status" value="1"/>
</dbReference>
<keyword evidence="4" id="KW-0460">Magnesium</keyword>
<dbReference type="InterPro" id="IPR006355">
    <property type="entry name" value="LHPP/HDHD2"/>
</dbReference>
<dbReference type="AlphaFoldDB" id="A0AAV7XDX3"/>
<dbReference type="Gene3D" id="3.40.50.1000">
    <property type="entry name" value="HAD superfamily/HAD-like"/>
    <property type="match status" value="2"/>
</dbReference>
<name>A0AAV7XDX3_9NEOP</name>
<accession>A0AAV7XDX3</accession>
<dbReference type="GO" id="GO:0046872">
    <property type="term" value="F:metal ion binding"/>
    <property type="evidence" value="ECO:0007669"/>
    <property type="project" value="UniProtKB-KW"/>
</dbReference>
<dbReference type="NCBIfam" id="TIGR01458">
    <property type="entry name" value="HAD-SF-IIA-hyp3"/>
    <property type="match status" value="1"/>
</dbReference>
<dbReference type="Pfam" id="PF13242">
    <property type="entry name" value="Hydrolase_like"/>
    <property type="match status" value="1"/>
</dbReference>
<protein>
    <recommendedName>
        <fullName evidence="5">Haloacid dehalogenase-like hydrolase domain-containing protein 2</fullName>
    </recommendedName>
</protein>
<sequence>MFCCSAYGGGVEGEPRGTSRPAAAPSARASFLLLAPADNRVGSELGGSLKICAAKQLTGLDGGDAREDCALGWMRLCYSLQSRPTALIRRRPANHSADYSAAGSSAVTGSAQNITLFHSNSLGATFVILTMTSGVRRLPLKTVLIDLSGTLHIEETAVPGAQDALRRLQDAKLQIKFVTNTTKESRRRLFNRLTSLGFPVRQDDIFTSLSAAHDLVQKSQLKPMLIIDDAAMEDFEDVRPAEGAELDSVVVGLAPDRFNYETLTQAFRVLLKPGARLVAVHQARYFARKDGLALGPGAFVKGLEYSAGVQAATVGKPSPDFYRAALDGVEPEAAVMIGDDVNDDVAGAIAIGMQGILVQTGKYREGDEKKINPPPTYVCGDFPKAVDTILQTIEK</sequence>
<dbReference type="Pfam" id="PF13344">
    <property type="entry name" value="Hydrolase_6"/>
    <property type="match status" value="1"/>
</dbReference>
<gene>
    <name evidence="6" type="ORF">ONE63_001755</name>
</gene>
<dbReference type="SUPFAM" id="SSF56784">
    <property type="entry name" value="HAD-like"/>
    <property type="match status" value="1"/>
</dbReference>
<dbReference type="PANTHER" id="PTHR19288">
    <property type="entry name" value="4-NITROPHENYLPHOSPHATASE-RELATED"/>
    <property type="match status" value="1"/>
</dbReference>
<dbReference type="NCBIfam" id="TIGR01460">
    <property type="entry name" value="HAD-SF-IIA"/>
    <property type="match status" value="1"/>
</dbReference>
<evidence type="ECO:0000313" key="6">
    <source>
        <dbReference type="EMBL" id="KAJ1522570.1"/>
    </source>
</evidence>
<comment type="caution">
    <text evidence="6">The sequence shown here is derived from an EMBL/GenBank/DDBJ whole genome shotgun (WGS) entry which is preliminary data.</text>
</comment>
<organism evidence="6 7">
    <name type="scientific">Megalurothrips usitatus</name>
    <name type="common">bean blossom thrips</name>
    <dbReference type="NCBI Taxonomy" id="439358"/>
    <lineage>
        <taxon>Eukaryota</taxon>
        <taxon>Metazoa</taxon>
        <taxon>Ecdysozoa</taxon>
        <taxon>Arthropoda</taxon>
        <taxon>Hexapoda</taxon>
        <taxon>Insecta</taxon>
        <taxon>Pterygota</taxon>
        <taxon>Neoptera</taxon>
        <taxon>Paraneoptera</taxon>
        <taxon>Thysanoptera</taxon>
        <taxon>Terebrantia</taxon>
        <taxon>Thripoidea</taxon>
        <taxon>Thripidae</taxon>
        <taxon>Megalurothrips</taxon>
    </lineage>
</organism>
<evidence type="ECO:0000313" key="7">
    <source>
        <dbReference type="Proteomes" id="UP001075354"/>
    </source>
</evidence>
<proteinExistence type="inferred from homology"/>
<evidence type="ECO:0000256" key="1">
    <source>
        <dbReference type="ARBA" id="ARBA00001946"/>
    </source>
</evidence>
<dbReference type="GO" id="GO:0005737">
    <property type="term" value="C:cytoplasm"/>
    <property type="evidence" value="ECO:0007669"/>
    <property type="project" value="TreeGrafter"/>
</dbReference>
<comment type="cofactor">
    <cofactor evidence="1">
        <name>Mg(2+)</name>
        <dbReference type="ChEBI" id="CHEBI:18420"/>
    </cofactor>
</comment>
<dbReference type="EMBL" id="JAPTSV010000011">
    <property type="protein sequence ID" value="KAJ1522570.1"/>
    <property type="molecule type" value="Genomic_DNA"/>
</dbReference>
<dbReference type="Proteomes" id="UP001075354">
    <property type="component" value="Chromosome 11"/>
</dbReference>
<dbReference type="CDD" id="cd07509">
    <property type="entry name" value="HAD_PPase"/>
    <property type="match status" value="1"/>
</dbReference>